<dbReference type="GeneID" id="6078169"/>
<dbReference type="HOGENOM" id="CLU_1619313_0_0_1"/>
<protein>
    <submittedName>
        <fullName evidence="2">Predicted protein</fullName>
    </submittedName>
</protein>
<feature type="compositionally biased region" description="Polar residues" evidence="1">
    <location>
        <begin position="7"/>
        <end position="21"/>
    </location>
</feature>
<gene>
    <name evidence="2" type="ORF">LACBIDRAFT_328509</name>
</gene>
<feature type="region of interest" description="Disordered" evidence="1">
    <location>
        <begin position="1"/>
        <end position="23"/>
    </location>
</feature>
<evidence type="ECO:0000313" key="2">
    <source>
        <dbReference type="EMBL" id="EDR06777.1"/>
    </source>
</evidence>
<dbReference type="RefSeq" id="XP_001882624.1">
    <property type="nucleotide sequence ID" value="XM_001882589.1"/>
</dbReference>
<dbReference type="EMBL" id="DS547107">
    <property type="protein sequence ID" value="EDR06777.1"/>
    <property type="molecule type" value="Genomic_DNA"/>
</dbReference>
<name>B0DF27_LACBS</name>
<reference evidence="2 3" key="1">
    <citation type="journal article" date="2008" name="Nature">
        <title>The genome of Laccaria bicolor provides insights into mycorrhizal symbiosis.</title>
        <authorList>
            <person name="Martin F."/>
            <person name="Aerts A."/>
            <person name="Ahren D."/>
            <person name="Brun A."/>
            <person name="Danchin E.G.J."/>
            <person name="Duchaussoy F."/>
            <person name="Gibon J."/>
            <person name="Kohler A."/>
            <person name="Lindquist E."/>
            <person name="Pereda V."/>
            <person name="Salamov A."/>
            <person name="Shapiro H.J."/>
            <person name="Wuyts J."/>
            <person name="Blaudez D."/>
            <person name="Buee M."/>
            <person name="Brokstein P."/>
            <person name="Canbaeck B."/>
            <person name="Cohen D."/>
            <person name="Courty P.E."/>
            <person name="Coutinho P.M."/>
            <person name="Delaruelle C."/>
            <person name="Detter J.C."/>
            <person name="Deveau A."/>
            <person name="DiFazio S."/>
            <person name="Duplessis S."/>
            <person name="Fraissinet-Tachet L."/>
            <person name="Lucic E."/>
            <person name="Frey-Klett P."/>
            <person name="Fourrey C."/>
            <person name="Feussner I."/>
            <person name="Gay G."/>
            <person name="Grimwood J."/>
            <person name="Hoegger P.J."/>
            <person name="Jain P."/>
            <person name="Kilaru S."/>
            <person name="Labbe J."/>
            <person name="Lin Y.C."/>
            <person name="Legue V."/>
            <person name="Le Tacon F."/>
            <person name="Marmeisse R."/>
            <person name="Melayah D."/>
            <person name="Montanini B."/>
            <person name="Muratet M."/>
            <person name="Nehls U."/>
            <person name="Niculita-Hirzel H."/>
            <person name="Oudot-Le Secq M.P."/>
            <person name="Peter M."/>
            <person name="Quesneville H."/>
            <person name="Rajashekar B."/>
            <person name="Reich M."/>
            <person name="Rouhier N."/>
            <person name="Schmutz J."/>
            <person name="Yin T."/>
            <person name="Chalot M."/>
            <person name="Henrissat B."/>
            <person name="Kuees U."/>
            <person name="Lucas S."/>
            <person name="Van de Peer Y."/>
            <person name="Podila G.K."/>
            <person name="Polle A."/>
            <person name="Pukkila P.J."/>
            <person name="Richardson P.M."/>
            <person name="Rouze P."/>
            <person name="Sanders I.R."/>
            <person name="Stajich J.E."/>
            <person name="Tunlid A."/>
            <person name="Tuskan G."/>
            <person name="Grigoriev I.V."/>
        </authorList>
    </citation>
    <scope>NUCLEOTIDE SEQUENCE [LARGE SCALE GENOMIC DNA]</scope>
    <source>
        <strain evidence="3">S238N-H82 / ATCC MYA-4686</strain>
    </source>
</reference>
<evidence type="ECO:0000256" key="1">
    <source>
        <dbReference type="SAM" id="MobiDB-lite"/>
    </source>
</evidence>
<proteinExistence type="predicted"/>
<accession>B0DF27</accession>
<dbReference type="AlphaFoldDB" id="B0DF27"/>
<sequence>MSEPDVSETTMVEETQESGPVNGQPLLVTLKKGWTKGVCTKFLKARLNDYKAGVLMSNEGANSVLDNIVNQWFKTFHWSVPIPKCGKDNETTPPFPLFPTTSDGFKILSPADSALKGKVIEHMRREGYTRRNGNVFLVDYMRDESSCLRKERKITRHRTYSRAA</sequence>
<dbReference type="InParanoid" id="B0DF27"/>
<dbReference type="KEGG" id="lbc:LACBIDRAFT_328509"/>
<dbReference type="Proteomes" id="UP000001194">
    <property type="component" value="Unassembled WGS sequence"/>
</dbReference>
<organism evidence="3">
    <name type="scientific">Laccaria bicolor (strain S238N-H82 / ATCC MYA-4686)</name>
    <name type="common">Bicoloured deceiver</name>
    <name type="synonym">Laccaria laccata var. bicolor</name>
    <dbReference type="NCBI Taxonomy" id="486041"/>
    <lineage>
        <taxon>Eukaryota</taxon>
        <taxon>Fungi</taxon>
        <taxon>Dikarya</taxon>
        <taxon>Basidiomycota</taxon>
        <taxon>Agaricomycotina</taxon>
        <taxon>Agaricomycetes</taxon>
        <taxon>Agaricomycetidae</taxon>
        <taxon>Agaricales</taxon>
        <taxon>Agaricineae</taxon>
        <taxon>Hydnangiaceae</taxon>
        <taxon>Laccaria</taxon>
    </lineage>
</organism>
<keyword evidence="3" id="KW-1185">Reference proteome</keyword>
<evidence type="ECO:0000313" key="3">
    <source>
        <dbReference type="Proteomes" id="UP000001194"/>
    </source>
</evidence>